<dbReference type="AlphaFoldDB" id="A0AAD7M9V6"/>
<accession>A0AAD7M9V6</accession>
<dbReference type="SUPFAM" id="SSF81383">
    <property type="entry name" value="F-box domain"/>
    <property type="match status" value="1"/>
</dbReference>
<reference evidence="1" key="1">
    <citation type="submission" date="2023-03" db="EMBL/GenBank/DDBJ databases">
        <title>Massive genome expansion in bonnet fungi (Mycena s.s.) driven by repeated elements and novel gene families across ecological guilds.</title>
        <authorList>
            <consortium name="Lawrence Berkeley National Laboratory"/>
            <person name="Harder C.B."/>
            <person name="Miyauchi S."/>
            <person name="Viragh M."/>
            <person name="Kuo A."/>
            <person name="Thoen E."/>
            <person name="Andreopoulos B."/>
            <person name="Lu D."/>
            <person name="Skrede I."/>
            <person name="Drula E."/>
            <person name="Henrissat B."/>
            <person name="Morin E."/>
            <person name="Kohler A."/>
            <person name="Barry K."/>
            <person name="LaButti K."/>
            <person name="Morin E."/>
            <person name="Salamov A."/>
            <person name="Lipzen A."/>
            <person name="Mereny Z."/>
            <person name="Hegedus B."/>
            <person name="Baldrian P."/>
            <person name="Stursova M."/>
            <person name="Weitz H."/>
            <person name="Taylor A."/>
            <person name="Grigoriev I.V."/>
            <person name="Nagy L.G."/>
            <person name="Martin F."/>
            <person name="Kauserud H."/>
        </authorList>
    </citation>
    <scope>NUCLEOTIDE SEQUENCE</scope>
    <source>
        <strain evidence="1">CBHHK067</strain>
    </source>
</reference>
<organism evidence="1 2">
    <name type="scientific">Mycena rosella</name>
    <name type="common">Pink bonnet</name>
    <name type="synonym">Agaricus rosellus</name>
    <dbReference type="NCBI Taxonomy" id="1033263"/>
    <lineage>
        <taxon>Eukaryota</taxon>
        <taxon>Fungi</taxon>
        <taxon>Dikarya</taxon>
        <taxon>Basidiomycota</taxon>
        <taxon>Agaricomycotina</taxon>
        <taxon>Agaricomycetes</taxon>
        <taxon>Agaricomycetidae</taxon>
        <taxon>Agaricales</taxon>
        <taxon>Marasmiineae</taxon>
        <taxon>Mycenaceae</taxon>
        <taxon>Mycena</taxon>
    </lineage>
</organism>
<keyword evidence="2" id="KW-1185">Reference proteome</keyword>
<sequence>MKNTVLGTSIPSPYPELLLSSTVPLDSQVPVILSAIQAAQEDIRATENEVGDDVLKQRRSALEEFVQIHRSMVSVIRRLPSEILSEIFSRCSRKWDGCKPRIFATVCSRWRDVALATPRLWCNVWVDREEVKPQSLSFLLSLQLERSGQVPLSVVFSDPFIAPCILESLIAVSHRWESVDLVLTGPQRELIHSSNCHFPILKRLILQTPSLELGNLSRPLPLLEELSLDGRYFSDDNFELIEPLLIPPQFPWTGFTKCSLVQCTAADVLNILRASPPMEDLSLGHCYGPSERDQEPIPTTSNIRSLNIRSCNAAFTREFFPCFSAPNLQELLVDDAEAAITTTALVALLAGPSPQITHLRLSRVRASEKDLIVLLRVADAVEHLEISWPWDVHSNTLMEALTLLPGNRNRARPRILPKLRLLSITGGLACKDESLLTMLESRCPGLKHVELFYAGRTFFFDRSFDGLRKAGMEIDVRFDAPVDSLGRTAS</sequence>
<name>A0AAD7M9V6_MYCRO</name>
<dbReference type="SUPFAM" id="SSF52047">
    <property type="entry name" value="RNI-like"/>
    <property type="match status" value="1"/>
</dbReference>
<dbReference type="Gene3D" id="3.80.10.10">
    <property type="entry name" value="Ribonuclease Inhibitor"/>
    <property type="match status" value="1"/>
</dbReference>
<evidence type="ECO:0008006" key="3">
    <source>
        <dbReference type="Google" id="ProtNLM"/>
    </source>
</evidence>
<dbReference type="EMBL" id="JARKIE010000005">
    <property type="protein sequence ID" value="KAJ7707313.1"/>
    <property type="molecule type" value="Genomic_DNA"/>
</dbReference>
<dbReference type="Proteomes" id="UP001221757">
    <property type="component" value="Unassembled WGS sequence"/>
</dbReference>
<evidence type="ECO:0000313" key="1">
    <source>
        <dbReference type="EMBL" id="KAJ7707313.1"/>
    </source>
</evidence>
<protein>
    <recommendedName>
        <fullName evidence="3">F-box domain-containing protein</fullName>
    </recommendedName>
</protein>
<gene>
    <name evidence="1" type="ORF">B0H17DRAFT_1032367</name>
</gene>
<dbReference type="InterPro" id="IPR032675">
    <property type="entry name" value="LRR_dom_sf"/>
</dbReference>
<evidence type="ECO:0000313" key="2">
    <source>
        <dbReference type="Proteomes" id="UP001221757"/>
    </source>
</evidence>
<dbReference type="InterPro" id="IPR036047">
    <property type="entry name" value="F-box-like_dom_sf"/>
</dbReference>
<comment type="caution">
    <text evidence="1">The sequence shown here is derived from an EMBL/GenBank/DDBJ whole genome shotgun (WGS) entry which is preliminary data.</text>
</comment>
<proteinExistence type="predicted"/>
<dbReference type="Gene3D" id="1.20.1280.50">
    <property type="match status" value="1"/>
</dbReference>